<proteinExistence type="predicted"/>
<name>A0A0D0QE53_9RHOB</name>
<feature type="domain" description="Polysaccharide chain length determinant N-terminal" evidence="7">
    <location>
        <begin position="42"/>
        <end position="131"/>
    </location>
</feature>
<protein>
    <submittedName>
        <fullName evidence="8">Uncharacterized protein involved in exopolysaccharide biosynthesis</fullName>
    </submittedName>
</protein>
<evidence type="ECO:0000256" key="6">
    <source>
        <dbReference type="SAM" id="Phobius"/>
    </source>
</evidence>
<dbReference type="PATRIC" id="fig|1123501.6.peg.2477"/>
<evidence type="ECO:0000256" key="2">
    <source>
        <dbReference type="ARBA" id="ARBA00022475"/>
    </source>
</evidence>
<dbReference type="Pfam" id="PF02706">
    <property type="entry name" value="Wzz"/>
    <property type="match status" value="1"/>
</dbReference>
<evidence type="ECO:0000256" key="1">
    <source>
        <dbReference type="ARBA" id="ARBA00004651"/>
    </source>
</evidence>
<dbReference type="InterPro" id="IPR050445">
    <property type="entry name" value="Bact_polysacc_biosynth/exp"/>
</dbReference>
<dbReference type="OrthoDB" id="230260at2"/>
<feature type="transmembrane region" description="Helical" evidence="6">
    <location>
        <begin position="498"/>
        <end position="517"/>
    </location>
</feature>
<dbReference type="GO" id="GO:0005886">
    <property type="term" value="C:plasma membrane"/>
    <property type="evidence" value="ECO:0007669"/>
    <property type="project" value="UniProtKB-SubCell"/>
</dbReference>
<keyword evidence="3 6" id="KW-0812">Transmembrane</keyword>
<dbReference type="EMBL" id="AONG01000010">
    <property type="protein sequence ID" value="KIQ69293.1"/>
    <property type="molecule type" value="Genomic_DNA"/>
</dbReference>
<evidence type="ECO:0000313" key="8">
    <source>
        <dbReference type="EMBL" id="KIQ69293.1"/>
    </source>
</evidence>
<dbReference type="PANTHER" id="PTHR32309:SF13">
    <property type="entry name" value="FERRIC ENTEROBACTIN TRANSPORT PROTEIN FEPE"/>
    <property type="match status" value="1"/>
</dbReference>
<feature type="transmembrane region" description="Helical" evidence="6">
    <location>
        <begin position="56"/>
        <end position="78"/>
    </location>
</feature>
<evidence type="ECO:0000313" key="9">
    <source>
        <dbReference type="Proteomes" id="UP000035100"/>
    </source>
</evidence>
<dbReference type="AlphaFoldDB" id="A0A0D0QE53"/>
<evidence type="ECO:0000256" key="3">
    <source>
        <dbReference type="ARBA" id="ARBA00022692"/>
    </source>
</evidence>
<dbReference type="GO" id="GO:0004713">
    <property type="term" value="F:protein tyrosine kinase activity"/>
    <property type="evidence" value="ECO:0007669"/>
    <property type="project" value="TreeGrafter"/>
</dbReference>
<dbReference type="InterPro" id="IPR003856">
    <property type="entry name" value="LPS_length_determ_N"/>
</dbReference>
<evidence type="ECO:0000256" key="5">
    <source>
        <dbReference type="ARBA" id="ARBA00023136"/>
    </source>
</evidence>
<keyword evidence="9" id="KW-1185">Reference proteome</keyword>
<keyword evidence="4 6" id="KW-1133">Transmembrane helix</keyword>
<dbReference type="PANTHER" id="PTHR32309">
    <property type="entry name" value="TYROSINE-PROTEIN KINASE"/>
    <property type="match status" value="1"/>
</dbReference>
<accession>A0A0D0QE53</accession>
<sequence length="749" mass="81824">MTVFYETRHPLRSDTKVAPVSDDRIGGAIPAPPTHGSDIRGEIDIGRLLRAVRRQIFVIVSSAVLGITVAVLIILGTVPQYTAVETVLLDAERAELLNEVSPLPSAIRSDSAVQSEIEIIKSQAVALGVVDRLDLDEDAMFLSPPTDLVPGILASVSAVLDPIRQVLTPAAPATTMPNSTETGQGATAEAVLQEVQALSPREIAARLLRSRIEVRRVGLSFVIEIAVRDVDPIRATQIARAYGAVYERFQLEATGEVAGNAADWLEERIDVLEQLSLEAASNLQQFRQDNDLYSVRGELLNEQQISELASQLVSAAAATAERQAQYLSLESLREQAEDGATVVAVPDAVEGESLASQDLRREYIDTQLRYRRLVAQFGEDHPQALQLKQALTDLEETNRLELDQATEAARIAYNVALSRENSLRGDLDAATSSGNLDYSLRGHLQQLEARAQTFDAIHRQYLQRYEVASQQQGFPIAAVKVITEAEVPAAPSSPQKRAMLLAGAFLGGFIGMMIAAMREMRSKPLRTPSAVREIVGVGCAGLIPRGKSSRTDRSTRTRTLDRVARICESAVRGGPKLIGIAPLDDTIRGQSDFVDELAERLAKDSRQKVLVVIPDTGARRRHTKTGIPGSPHRISLNAVRANPERADGIEFQGDETMVEDDLKDNYRYILTVLPPLTSAGNLKVQPLACDATVLLIPWGKVLPDYLSDALKDRESFADTLLTTVLDGADVTNARRYMSHRSFEERETYA</sequence>
<evidence type="ECO:0000259" key="7">
    <source>
        <dbReference type="Pfam" id="PF02706"/>
    </source>
</evidence>
<reference evidence="8 9" key="1">
    <citation type="submission" date="2013-01" db="EMBL/GenBank/DDBJ databases">
        <authorList>
            <person name="Fiebig A."/>
            <person name="Goeker M."/>
            <person name="Klenk H.-P.P."/>
        </authorList>
    </citation>
    <scope>NUCLEOTIDE SEQUENCE [LARGE SCALE GENOMIC DNA]</scope>
    <source>
        <strain evidence="8 9">DSM 24838</strain>
    </source>
</reference>
<keyword evidence="5 6" id="KW-0472">Membrane</keyword>
<comment type="caution">
    <text evidence="8">The sequence shown here is derived from an EMBL/GenBank/DDBJ whole genome shotgun (WGS) entry which is preliminary data.</text>
</comment>
<organism evidence="8 9">
    <name type="scientific">Wenxinia marina DSM 24838</name>
    <dbReference type="NCBI Taxonomy" id="1123501"/>
    <lineage>
        <taxon>Bacteria</taxon>
        <taxon>Pseudomonadati</taxon>
        <taxon>Pseudomonadota</taxon>
        <taxon>Alphaproteobacteria</taxon>
        <taxon>Rhodobacterales</taxon>
        <taxon>Roseobacteraceae</taxon>
        <taxon>Wenxinia</taxon>
    </lineage>
</organism>
<comment type="subcellular location">
    <subcellularLocation>
        <location evidence="1">Cell membrane</location>
        <topology evidence="1">Multi-pass membrane protein</topology>
    </subcellularLocation>
</comment>
<keyword evidence="2" id="KW-1003">Cell membrane</keyword>
<dbReference type="Proteomes" id="UP000035100">
    <property type="component" value="Unassembled WGS sequence"/>
</dbReference>
<evidence type="ECO:0000256" key="4">
    <source>
        <dbReference type="ARBA" id="ARBA00022989"/>
    </source>
</evidence>
<gene>
    <name evidence="8" type="ORF">Wenmar_02364</name>
</gene>
<dbReference type="STRING" id="1123501.Wenmar_02364"/>